<dbReference type="EnsemblMetazoa" id="AQUA014484-RA">
    <property type="protein sequence ID" value="AQUA014484-PA"/>
    <property type="gene ID" value="AQUA014484"/>
</dbReference>
<keyword evidence="2" id="KW-1185">Reference proteome</keyword>
<proteinExistence type="predicted"/>
<dbReference type="AlphaFoldDB" id="A0A182XRL1"/>
<organism evidence="1 2">
    <name type="scientific">Anopheles quadriannulatus</name>
    <name type="common">Mosquito</name>
    <dbReference type="NCBI Taxonomy" id="34691"/>
    <lineage>
        <taxon>Eukaryota</taxon>
        <taxon>Metazoa</taxon>
        <taxon>Ecdysozoa</taxon>
        <taxon>Arthropoda</taxon>
        <taxon>Hexapoda</taxon>
        <taxon>Insecta</taxon>
        <taxon>Pterygota</taxon>
        <taxon>Neoptera</taxon>
        <taxon>Endopterygota</taxon>
        <taxon>Diptera</taxon>
        <taxon>Nematocera</taxon>
        <taxon>Culicoidea</taxon>
        <taxon>Culicidae</taxon>
        <taxon>Anophelinae</taxon>
        <taxon>Anopheles</taxon>
    </lineage>
</organism>
<protein>
    <submittedName>
        <fullName evidence="1">Uncharacterized protein</fullName>
    </submittedName>
</protein>
<evidence type="ECO:0000313" key="1">
    <source>
        <dbReference type="EnsemblMetazoa" id="AQUA014484-PA"/>
    </source>
</evidence>
<dbReference type="Proteomes" id="UP000076407">
    <property type="component" value="Unassembled WGS sequence"/>
</dbReference>
<sequence>MVWSKVIFSQVAHVFAFNFQIISKCFGSVVQWQKEVVFNVIIISTTDIQQILFLTDLTFFRNV</sequence>
<reference evidence="1" key="1">
    <citation type="submission" date="2020-05" db="UniProtKB">
        <authorList>
            <consortium name="EnsemblMetazoa"/>
        </authorList>
    </citation>
    <scope>IDENTIFICATION</scope>
    <source>
        <strain evidence="1">SANGQUA</strain>
    </source>
</reference>
<accession>A0A182XRL1</accession>
<evidence type="ECO:0000313" key="2">
    <source>
        <dbReference type="Proteomes" id="UP000076407"/>
    </source>
</evidence>
<dbReference type="VEuPathDB" id="VectorBase:AQUA014484"/>
<name>A0A182XRL1_ANOQN</name>